<keyword evidence="2" id="KW-1185">Reference proteome</keyword>
<reference evidence="2" key="1">
    <citation type="journal article" date="2007" name="Nature">
        <title>The grapevine genome sequence suggests ancestral hexaploidization in major angiosperm phyla.</title>
        <authorList>
            <consortium name="The French-Italian Public Consortium for Grapevine Genome Characterization."/>
            <person name="Jaillon O."/>
            <person name="Aury J.-M."/>
            <person name="Noel B."/>
            <person name="Policriti A."/>
            <person name="Clepet C."/>
            <person name="Casagrande A."/>
            <person name="Choisne N."/>
            <person name="Aubourg S."/>
            <person name="Vitulo N."/>
            <person name="Jubin C."/>
            <person name="Vezzi A."/>
            <person name="Legeai F."/>
            <person name="Hugueney P."/>
            <person name="Dasilva C."/>
            <person name="Horner D."/>
            <person name="Mica E."/>
            <person name="Jublot D."/>
            <person name="Poulain J."/>
            <person name="Bruyere C."/>
            <person name="Billault A."/>
            <person name="Segurens B."/>
            <person name="Gouyvenoux M."/>
            <person name="Ugarte E."/>
            <person name="Cattonaro F."/>
            <person name="Anthouard V."/>
            <person name="Vico V."/>
            <person name="Del Fabbro C."/>
            <person name="Alaux M."/>
            <person name="Di Gaspero G."/>
            <person name="Dumas V."/>
            <person name="Felice N."/>
            <person name="Paillard S."/>
            <person name="Juman I."/>
            <person name="Moroldo M."/>
            <person name="Scalabrin S."/>
            <person name="Canaguier A."/>
            <person name="Le Clainche I."/>
            <person name="Malacrida G."/>
            <person name="Durand E."/>
            <person name="Pesole G."/>
            <person name="Laucou V."/>
            <person name="Chatelet P."/>
            <person name="Merdinoglu D."/>
            <person name="Delledonne M."/>
            <person name="Pezzotti M."/>
            <person name="Lecharny A."/>
            <person name="Scarpelli C."/>
            <person name="Artiguenave F."/>
            <person name="Pe M.E."/>
            <person name="Valle G."/>
            <person name="Morgante M."/>
            <person name="Caboche M."/>
            <person name="Adam-Blondon A.-F."/>
            <person name="Weissenbach J."/>
            <person name="Quetier F."/>
            <person name="Wincker P."/>
        </authorList>
    </citation>
    <scope>NUCLEOTIDE SEQUENCE [LARGE SCALE GENOMIC DNA]</scope>
    <source>
        <strain evidence="2">cv. Pinot noir / PN40024</strain>
    </source>
</reference>
<dbReference type="HOGENOM" id="CLU_3393169_0_0_1"/>
<sequence length="32" mass="3759">MELTSMDTIQKGRISKSQIWMLVEVSFIIPYL</sequence>
<name>F6H582_VITVI</name>
<dbReference type="EMBL" id="FN595235">
    <property type="protein sequence ID" value="CCB47450.1"/>
    <property type="molecule type" value="Genomic_DNA"/>
</dbReference>
<evidence type="ECO:0000313" key="2">
    <source>
        <dbReference type="Proteomes" id="UP000009183"/>
    </source>
</evidence>
<organism evidence="1 2">
    <name type="scientific">Vitis vinifera</name>
    <name type="common">Grape</name>
    <dbReference type="NCBI Taxonomy" id="29760"/>
    <lineage>
        <taxon>Eukaryota</taxon>
        <taxon>Viridiplantae</taxon>
        <taxon>Streptophyta</taxon>
        <taxon>Embryophyta</taxon>
        <taxon>Tracheophyta</taxon>
        <taxon>Spermatophyta</taxon>
        <taxon>Magnoliopsida</taxon>
        <taxon>eudicotyledons</taxon>
        <taxon>Gunneridae</taxon>
        <taxon>Pentapetalae</taxon>
        <taxon>rosids</taxon>
        <taxon>Vitales</taxon>
        <taxon>Vitaceae</taxon>
        <taxon>Viteae</taxon>
        <taxon>Vitis</taxon>
    </lineage>
</organism>
<evidence type="ECO:0000313" key="1">
    <source>
        <dbReference type="EMBL" id="CCB47450.1"/>
    </source>
</evidence>
<dbReference type="STRING" id="29760.F6H582"/>
<gene>
    <name evidence="1" type="ordered locus">VIT_12s0028g00910</name>
</gene>
<dbReference type="InParanoid" id="F6H582"/>
<dbReference type="AlphaFoldDB" id="F6H582"/>
<dbReference type="PaxDb" id="29760-VIT_12s0028g00910.t01"/>
<protein>
    <submittedName>
        <fullName evidence="1">Uncharacterized protein</fullName>
    </submittedName>
</protein>
<dbReference type="Proteomes" id="UP000009183">
    <property type="component" value="Chromosome 12"/>
</dbReference>
<proteinExistence type="predicted"/>
<accession>F6H582</accession>